<accession>A0A2I1HY55</accession>
<dbReference type="Gene3D" id="3.30.420.40">
    <property type="match status" value="4"/>
</dbReference>
<dbReference type="PANTHER" id="PTHR32329">
    <property type="entry name" value="BIFUNCTIONAL PROTEIN [INCLUDES 2-HYDROXYACYL-COA DEHYDRATASE (N-TER) AND ITS ACTIVATOR DOMAIN (C_TERM)-RELATED"/>
    <property type="match status" value="1"/>
</dbReference>
<evidence type="ECO:0000313" key="4">
    <source>
        <dbReference type="Proteomes" id="UP000234198"/>
    </source>
</evidence>
<dbReference type="Proteomes" id="UP000234198">
    <property type="component" value="Unassembled WGS sequence"/>
</dbReference>
<feature type="domain" description="DUF2229" evidence="2">
    <location>
        <begin position="696"/>
        <end position="915"/>
    </location>
</feature>
<dbReference type="EMBL" id="PKKM01000014">
    <property type="protein sequence ID" value="PKY63820.1"/>
    <property type="molecule type" value="Genomic_DNA"/>
</dbReference>
<dbReference type="InterPro" id="IPR051805">
    <property type="entry name" value="Dehydratase_Activator_Redct"/>
</dbReference>
<evidence type="ECO:0000259" key="2">
    <source>
        <dbReference type="Pfam" id="PF09989"/>
    </source>
</evidence>
<dbReference type="InterPro" id="IPR043129">
    <property type="entry name" value="ATPase_NBD"/>
</dbReference>
<feature type="domain" description="ATPase BadF/BadG/BcrA/BcrD type" evidence="1">
    <location>
        <begin position="344"/>
        <end position="598"/>
    </location>
</feature>
<gene>
    <name evidence="3" type="ORF">CYJ22_09190</name>
</gene>
<evidence type="ECO:0000259" key="1">
    <source>
        <dbReference type="Pfam" id="PF01869"/>
    </source>
</evidence>
<dbReference type="CDD" id="cd24034">
    <property type="entry name" value="ASKHA_NBD_O66634-like_rpt1"/>
    <property type="match status" value="1"/>
</dbReference>
<dbReference type="InterPro" id="IPR018709">
    <property type="entry name" value="CoA_activase_DUF2229"/>
</dbReference>
<protein>
    <submittedName>
        <fullName evidence="3">Activase</fullName>
    </submittedName>
</protein>
<dbReference type="InterPro" id="IPR002731">
    <property type="entry name" value="ATPase_BadF"/>
</dbReference>
<comment type="caution">
    <text evidence="3">The sequence shown here is derived from an EMBL/GenBank/DDBJ whole genome shotgun (WGS) entry which is preliminary data.</text>
</comment>
<feature type="domain" description="ATPase BadF/BadG/BcrA/BcrD type" evidence="1">
    <location>
        <begin position="15"/>
        <end position="263"/>
    </location>
</feature>
<proteinExistence type="predicted"/>
<organism evidence="3 4">
    <name type="scientific">Schaalia odontolytica</name>
    <dbReference type="NCBI Taxonomy" id="1660"/>
    <lineage>
        <taxon>Bacteria</taxon>
        <taxon>Bacillati</taxon>
        <taxon>Actinomycetota</taxon>
        <taxon>Actinomycetes</taxon>
        <taxon>Actinomycetales</taxon>
        <taxon>Actinomycetaceae</taxon>
        <taxon>Schaalia</taxon>
    </lineage>
</organism>
<dbReference type="Pfam" id="PF01869">
    <property type="entry name" value="BcrAD_BadFG"/>
    <property type="match status" value="2"/>
</dbReference>
<name>A0A2I1HY55_9ACTO</name>
<dbReference type="SUPFAM" id="SSF53067">
    <property type="entry name" value="Actin-like ATPase domain"/>
    <property type="match status" value="2"/>
</dbReference>
<reference evidence="3 4" key="1">
    <citation type="submission" date="2017-12" db="EMBL/GenBank/DDBJ databases">
        <title>Phylogenetic diversity of female urinary microbiome.</title>
        <authorList>
            <person name="Thomas-White K."/>
            <person name="Wolfe A.J."/>
        </authorList>
    </citation>
    <scope>NUCLEOTIDE SEQUENCE [LARGE SCALE GENOMIC DNA]</scope>
    <source>
        <strain evidence="3 4">UMB0018</strain>
    </source>
</reference>
<evidence type="ECO:0000313" key="3">
    <source>
        <dbReference type="EMBL" id="PKY63820.1"/>
    </source>
</evidence>
<sequence length="1524" mass="165802">MTTQGHHEATRPYQLGIDVGSTTVKAVVLDGNRRLFSDYRRHNADVRASLGALLADVERALPGARVHAAITGSGGLTTARAMGIPFVQEVIAGTEATQRLHPEVDVVIELGGEDAKLTYLHPTPEQRMNGTCAGGTGAFIDQMATLLHTDAAGLGEMATRHTQLYPIASRCGVFAKSDIQPLINQGAAHEDLAASIFNAVATQTIAGLACGRPIRGTVMFLGGPLHFLPALREAYKALLPKADSFVTPDDAQLYVAIGAALLAEKEAAKKARQAEESGATSVDSRGDKLTTLMERLAAAPVQVESPRMAPLFATPEDREEFMARHSLDVIPKASLDEAEGRCWLGIDAGSTTIKAVVIDSQDRIVFTHYASNEGDPVAAAVDIVRAVRGALPEGCEIGRSCATGYGEGLVKSALTMDEGEIETMAHYRAAEFICPGVTSVIDIGGQDMKYLRIRDHAVDSISVNEACSSGCGSFLQTFAQTMGTDVRSFARMAMESESPVDLGTRCTVFMNSSVKQAQKEGADVRDISAGLSYSVVRNALYKVIKLKEPSDLGERVVVQGGTFLNDSVLRAFELLTGREVVRPDIAGLMGAYGAALTARMHDTGEGTSSLATIEALEGFSVDTMRKTCRLCQNHCQMTISTFSNGERHVSGNRCERGASLERVPKKSELPNLYDWKYKRIFGYRRLTEKKAFRGDIGIPRVLGMYENYPFWFTMLTELGFRVMISGRSNHDLFETGMESIPSENVCYPAKLVHGHIESLLDKGITTIFYPCVDFEQKLTESENSFNCPIVATYPEVIRNNMERLLEPGTKFISPFVNFGNREYLPAHLSKTFKQYGYDIPVEEMKAALDKAWEEDAAVKAEIRAKGVETIEWMREHGVRGIVLAGRPYHLDPEINHGIPEVIVGLGMAVLTEDSIVDARLERPLRVLDQWSYHSRLYEAAARVGDEPDLEMVQLNSFGCGVDAITADQVQEILEGRGDVHTVLKIDEVSNLGAAKIRLRSLDAAITERASLASAIDEAGAGDGDNGADGAELAPASSVGLVSGSVDTATLRDPSGDAAREEEAGHIQPRAVFTEEMREAGYEILAPQMSPIHFRFLTPLFASAGLKVRVLEHTSRTSMEVGLKYVNNDSCYPAIVVIGQLLDEFISGRADPDRTAVGITQTGGMCRASNYAALLRKGLRDAGYPQVPVIALSVQGIEDNPGFHLGVAHLHKAIQAFVIGDAIQSMLLRVRPYEATPGSAMDLYRMWDGYVQEWITSGRVAALGGRVSYGKIIRECVRAFDALPLRDIPRKPRVGLVGEILVKFHPDANNHAVDVIEAEGCEAELPGLMQFFHNSVATAAWDKENLGIEGKQRYIMPIVLWALKKYEKPVHRAFAATNGKFEAHRPIEEMIERSQDIARLGNQAGEGWYLTAEMVDMIEHGCPNIICAQPFACLPNHVVGKGMFRALRTRYPEANIVAVDYDPGASEVNQLNRIKLMLATALQDPQARDGDVLQLVDAEEPASCGGSGSVMLGMPTIPSRRAAFR</sequence>
<dbReference type="RefSeq" id="WP_101602389.1">
    <property type="nucleotide sequence ID" value="NZ_PKKM01000014.1"/>
</dbReference>
<dbReference type="Pfam" id="PF09989">
    <property type="entry name" value="DUF2229"/>
    <property type="match status" value="1"/>
</dbReference>
<dbReference type="PANTHER" id="PTHR32329:SF4">
    <property type="entry name" value="ACTIVATOR OF 2-HYDROXYACYL-COA DEHYDRATASE"/>
    <property type="match status" value="1"/>
</dbReference>
<dbReference type="CDD" id="cd24035">
    <property type="entry name" value="ASKHA_NBD_O66634-like_rpt2"/>
    <property type="match status" value="1"/>
</dbReference>